<dbReference type="RefSeq" id="WP_166583852.1">
    <property type="nucleotide sequence ID" value="NZ_WWEO01000027.1"/>
</dbReference>
<organism evidence="2 3">
    <name type="scientific">Mucilaginibacter agri</name>
    <dbReference type="NCBI Taxonomy" id="2695265"/>
    <lineage>
        <taxon>Bacteria</taxon>
        <taxon>Pseudomonadati</taxon>
        <taxon>Bacteroidota</taxon>
        <taxon>Sphingobacteriia</taxon>
        <taxon>Sphingobacteriales</taxon>
        <taxon>Sphingobacteriaceae</taxon>
        <taxon>Mucilaginibacter</taxon>
    </lineage>
</organism>
<dbReference type="SUPFAM" id="SSF53448">
    <property type="entry name" value="Nucleotide-diphospho-sugar transferases"/>
    <property type="match status" value="1"/>
</dbReference>
<feature type="domain" description="Glycosyltransferase 2-like" evidence="1">
    <location>
        <begin position="8"/>
        <end position="144"/>
    </location>
</feature>
<keyword evidence="3" id="KW-1185">Reference proteome</keyword>
<evidence type="ECO:0000313" key="2">
    <source>
        <dbReference type="EMBL" id="NCD67813.1"/>
    </source>
</evidence>
<dbReference type="AlphaFoldDB" id="A0A965ZCK9"/>
<dbReference type="Gene3D" id="3.90.550.10">
    <property type="entry name" value="Spore Coat Polysaccharide Biosynthesis Protein SpsA, Chain A"/>
    <property type="match status" value="1"/>
</dbReference>
<dbReference type="InterPro" id="IPR029044">
    <property type="entry name" value="Nucleotide-diphossugar_trans"/>
</dbReference>
<reference evidence="2" key="1">
    <citation type="submission" date="2020-01" db="EMBL/GenBank/DDBJ databases">
        <authorList>
            <person name="Seo Y.L."/>
        </authorList>
    </citation>
    <scope>NUCLEOTIDE SEQUENCE</scope>
    <source>
        <strain evidence="2">R11</strain>
    </source>
</reference>
<dbReference type="Pfam" id="PF00535">
    <property type="entry name" value="Glycos_transf_2"/>
    <property type="match status" value="1"/>
</dbReference>
<dbReference type="EMBL" id="WWEO01000027">
    <property type="protein sequence ID" value="NCD67813.1"/>
    <property type="molecule type" value="Genomic_DNA"/>
</dbReference>
<reference evidence="2" key="2">
    <citation type="submission" date="2020-10" db="EMBL/GenBank/DDBJ databases">
        <title>Mucilaginibacter sp. nov., isolated from soil.</title>
        <authorList>
            <person name="Jeon C.O."/>
        </authorList>
    </citation>
    <scope>NUCLEOTIDE SEQUENCE</scope>
    <source>
        <strain evidence="2">R11</strain>
    </source>
</reference>
<sequence length="282" mass="32805">MHNVIKLSIVIPTYNRNDLLSKCLASLNPQCQTLKANYEIIVSDDSRDANAKVLIETEFPFAKWVQGPKVGPAANRNNGARFATGDWIVFIDDDCIPNKNLMEAYLNAIMNFPDFVAFEGRIYVEGSPRSLLDESPTNETGGCFWSCNICIKRNLFEDLNGFDDTFPYAAMEDVEFFYRIRKITDKYKFLYDAAVLHPWRTNTKLSKTAYQRYKSILYFLKKHPEMKLNLNPKNHFNAFFRSRPKTFRLALQCNFAGIREKLKADAVWIWVGLRFFFDIHKK</sequence>
<name>A0A965ZCK9_9SPHI</name>
<proteinExistence type="predicted"/>
<accession>A0A965ZCK9</accession>
<dbReference type="InterPro" id="IPR050834">
    <property type="entry name" value="Glycosyltransf_2"/>
</dbReference>
<dbReference type="InterPro" id="IPR001173">
    <property type="entry name" value="Glyco_trans_2-like"/>
</dbReference>
<comment type="caution">
    <text evidence="2">The sequence shown here is derived from an EMBL/GenBank/DDBJ whole genome shotgun (WGS) entry which is preliminary data.</text>
</comment>
<gene>
    <name evidence="2" type="ORF">GSY63_00420</name>
</gene>
<evidence type="ECO:0000259" key="1">
    <source>
        <dbReference type="Pfam" id="PF00535"/>
    </source>
</evidence>
<dbReference type="PANTHER" id="PTHR43685">
    <property type="entry name" value="GLYCOSYLTRANSFERASE"/>
    <property type="match status" value="1"/>
</dbReference>
<evidence type="ECO:0000313" key="3">
    <source>
        <dbReference type="Proteomes" id="UP000638732"/>
    </source>
</evidence>
<dbReference type="Proteomes" id="UP000638732">
    <property type="component" value="Unassembled WGS sequence"/>
</dbReference>
<protein>
    <submittedName>
        <fullName evidence="2">Glycosyltransferase</fullName>
    </submittedName>
</protein>
<dbReference type="PANTHER" id="PTHR43685:SF3">
    <property type="entry name" value="SLR2126 PROTEIN"/>
    <property type="match status" value="1"/>
</dbReference>